<dbReference type="EMBL" id="BMPP01000001">
    <property type="protein sequence ID" value="GGK13147.1"/>
    <property type="molecule type" value="Genomic_DNA"/>
</dbReference>
<organism evidence="1 2">
    <name type="scientific">Deinococcus malanensis</name>
    <dbReference type="NCBI Taxonomy" id="1706855"/>
    <lineage>
        <taxon>Bacteria</taxon>
        <taxon>Thermotogati</taxon>
        <taxon>Deinococcota</taxon>
        <taxon>Deinococci</taxon>
        <taxon>Deinococcales</taxon>
        <taxon>Deinococcaceae</taxon>
        <taxon>Deinococcus</taxon>
    </lineage>
</organism>
<name>A0ABQ2EI14_9DEIO</name>
<accession>A0ABQ2EI14</accession>
<evidence type="ECO:0000313" key="2">
    <source>
        <dbReference type="Proteomes" id="UP000647587"/>
    </source>
</evidence>
<reference evidence="2" key="1">
    <citation type="journal article" date="2019" name="Int. J. Syst. Evol. Microbiol.">
        <title>The Global Catalogue of Microorganisms (GCM) 10K type strain sequencing project: providing services to taxonomists for standard genome sequencing and annotation.</title>
        <authorList>
            <consortium name="The Broad Institute Genomics Platform"/>
            <consortium name="The Broad Institute Genome Sequencing Center for Infectious Disease"/>
            <person name="Wu L."/>
            <person name="Ma J."/>
        </authorList>
    </citation>
    <scope>NUCLEOTIDE SEQUENCE [LARGE SCALE GENOMIC DNA]</scope>
    <source>
        <strain evidence="2">JCM 30331</strain>
    </source>
</reference>
<evidence type="ECO:0000313" key="1">
    <source>
        <dbReference type="EMBL" id="GGK13147.1"/>
    </source>
</evidence>
<protein>
    <submittedName>
        <fullName evidence="1">Uncharacterized protein</fullName>
    </submittedName>
</protein>
<keyword evidence="2" id="KW-1185">Reference proteome</keyword>
<comment type="caution">
    <text evidence="1">The sequence shown here is derived from an EMBL/GenBank/DDBJ whole genome shotgun (WGS) entry which is preliminary data.</text>
</comment>
<gene>
    <name evidence="1" type="ORF">GCM10008955_03080</name>
</gene>
<proteinExistence type="predicted"/>
<dbReference type="Proteomes" id="UP000647587">
    <property type="component" value="Unassembled WGS sequence"/>
</dbReference>
<sequence>MKGVNLAYLAYPPPEVVERRGRALAVLDAVLSPEWEERYFSFDQDWSAGARMASARNGSGDEAFMLFSQGECVFKQFLHEVPQRLSLAEAQALTEVQGTAGALGPSPLLGEFLAEPAFSTEELTELGWYVPGVRHWVVMHPAGAVTEDSLFRLLFQGDALLYAAWAGDMFELPVPEAAAELVFRHAPLTPSLVQALNPEADWESAREEAAGMGYPVQPA</sequence>